<dbReference type="InterPro" id="IPR027417">
    <property type="entry name" value="P-loop_NTPase"/>
</dbReference>
<dbReference type="AlphaFoldDB" id="W0E4X8"/>
<dbReference type="PANTHER" id="PTHR40072">
    <property type="entry name" value="MOLYBDOPTERIN-GUANINE DINUCLEOTIDE BIOSYNTHESIS ADAPTER PROTEIN-RELATED"/>
    <property type="match status" value="1"/>
</dbReference>
<sequence length="165" mass="18182">MNNIPVVCIVAGRSDTGKTTFMEKLIQELVQRGYEVGAVKSDTHGFDIDIPGKDSWRFAQAGAKSTTIIGPDKYAMIQKTERKQEIEDVIPLISGVDIILVEGYKASTRPRVEVIRKEKGTEIISPSEYLIAIVSDVKGLNTSVPVLDINDFQGVADILVNKYLE</sequence>
<accession>W0E4X8</accession>
<evidence type="ECO:0000313" key="2">
    <source>
        <dbReference type="EMBL" id="AHF05802.1"/>
    </source>
</evidence>
<dbReference type="GO" id="GO:0005525">
    <property type="term" value="F:GTP binding"/>
    <property type="evidence" value="ECO:0007669"/>
    <property type="project" value="InterPro"/>
</dbReference>
<protein>
    <submittedName>
        <fullName evidence="2">Molybdopterin-guanine dinucleotide biosynthesis protein MobB</fullName>
    </submittedName>
</protein>
<dbReference type="eggNOG" id="COG1763">
    <property type="taxonomic scope" value="Bacteria"/>
</dbReference>
<reference evidence="2 3" key="1">
    <citation type="submission" date="2013-12" db="EMBL/GenBank/DDBJ databases">
        <authorList>
            <consortium name="DOE Joint Genome Institute"/>
            <person name="Smidt H."/>
            <person name="Huntemann M."/>
            <person name="Han J."/>
            <person name="Chen A."/>
            <person name="Kyrpides N."/>
            <person name="Mavromatis K."/>
            <person name="Markowitz V."/>
            <person name="Palaniappan K."/>
            <person name="Ivanova N."/>
            <person name="Schaumberg A."/>
            <person name="Pati A."/>
            <person name="Liolios K."/>
            <person name="Nordberg H.P."/>
            <person name="Cantor M.N."/>
            <person name="Hua S.X."/>
            <person name="Woyke T."/>
        </authorList>
    </citation>
    <scope>NUCLEOTIDE SEQUENCE [LARGE SCALE GENOMIC DNA]</scope>
    <source>
        <strain evidence="3">DSM 15288</strain>
    </source>
</reference>
<dbReference type="Gene3D" id="3.40.50.300">
    <property type="entry name" value="P-loop containing nucleotide triphosphate hydrolases"/>
    <property type="match status" value="1"/>
</dbReference>
<dbReference type="InterPro" id="IPR052539">
    <property type="entry name" value="MGD_biosynthesis_adapter"/>
</dbReference>
<dbReference type="EMBL" id="CP007032">
    <property type="protein sequence ID" value="AHF05802.1"/>
    <property type="molecule type" value="Genomic_DNA"/>
</dbReference>
<gene>
    <name evidence="2" type="ORF">DESME_00850</name>
</gene>
<dbReference type="SUPFAM" id="SSF52540">
    <property type="entry name" value="P-loop containing nucleoside triphosphate hydrolases"/>
    <property type="match status" value="1"/>
</dbReference>
<keyword evidence="3" id="KW-1185">Reference proteome</keyword>
<feature type="domain" description="Molybdopterin-guanine dinucleotide biosynthesis protein B (MobB)" evidence="1">
    <location>
        <begin position="9"/>
        <end position="136"/>
    </location>
</feature>
<proteinExistence type="predicted"/>
<dbReference type="RefSeq" id="WP_006718732.1">
    <property type="nucleotide sequence ID" value="NZ_CP007032.1"/>
</dbReference>
<name>W0E4X8_9FIRM</name>
<dbReference type="InterPro" id="IPR004435">
    <property type="entry name" value="MobB_dom"/>
</dbReference>
<organism evidence="2 3">
    <name type="scientific">Desulfitobacterium metallireducens DSM 15288</name>
    <dbReference type="NCBI Taxonomy" id="871968"/>
    <lineage>
        <taxon>Bacteria</taxon>
        <taxon>Bacillati</taxon>
        <taxon>Bacillota</taxon>
        <taxon>Clostridia</taxon>
        <taxon>Eubacteriales</taxon>
        <taxon>Desulfitobacteriaceae</taxon>
        <taxon>Desulfitobacterium</taxon>
    </lineage>
</organism>
<evidence type="ECO:0000259" key="1">
    <source>
        <dbReference type="Pfam" id="PF03205"/>
    </source>
</evidence>
<dbReference type="GO" id="GO:0006777">
    <property type="term" value="P:Mo-molybdopterin cofactor biosynthetic process"/>
    <property type="evidence" value="ECO:0007669"/>
    <property type="project" value="InterPro"/>
</dbReference>
<dbReference type="OrthoDB" id="9786803at2"/>
<dbReference type="Proteomes" id="UP000010847">
    <property type="component" value="Chromosome"/>
</dbReference>
<dbReference type="CDD" id="cd03116">
    <property type="entry name" value="MobB"/>
    <property type="match status" value="1"/>
</dbReference>
<dbReference type="KEGG" id="dmt:DESME_00850"/>
<dbReference type="Pfam" id="PF03205">
    <property type="entry name" value="MobB"/>
    <property type="match status" value="1"/>
</dbReference>
<dbReference type="HOGENOM" id="CLU_068199_2_2_9"/>
<evidence type="ECO:0000313" key="3">
    <source>
        <dbReference type="Proteomes" id="UP000010847"/>
    </source>
</evidence>
<dbReference type="STRING" id="871968.DESME_00850"/>
<dbReference type="NCBIfam" id="TIGR00176">
    <property type="entry name" value="mobB"/>
    <property type="match status" value="1"/>
</dbReference>
<dbReference type="PANTHER" id="PTHR40072:SF1">
    <property type="entry name" value="MOLYBDOPTERIN-GUANINE DINUCLEOTIDE BIOSYNTHESIS ADAPTER PROTEIN"/>
    <property type="match status" value="1"/>
</dbReference>